<sequence>MAFAAITPGKPRGTIKRESLQVNRLARAPASYPRRPRRIGQPATVDRGSGDLIATRLT</sequence>
<reference evidence="2" key="1">
    <citation type="submission" date="2015-10" db="EMBL/GenBank/DDBJ databases">
        <authorList>
            <person name="Gilbert D.G."/>
        </authorList>
    </citation>
    <scope>NUCLEOTIDE SEQUENCE</scope>
    <source>
        <strain evidence="2">Phyl III-seqv23</strain>
    </source>
</reference>
<organism evidence="2">
    <name type="scientific">Ralstonia solanacearum</name>
    <name type="common">Pseudomonas solanacearum</name>
    <dbReference type="NCBI Taxonomy" id="305"/>
    <lineage>
        <taxon>Bacteria</taxon>
        <taxon>Pseudomonadati</taxon>
        <taxon>Pseudomonadota</taxon>
        <taxon>Betaproteobacteria</taxon>
        <taxon>Burkholderiales</taxon>
        <taxon>Burkholderiaceae</taxon>
        <taxon>Ralstonia</taxon>
        <taxon>Ralstonia solanacearum species complex</taxon>
    </lineage>
</organism>
<dbReference type="AlphaFoldDB" id="A0A0S4U1Y1"/>
<evidence type="ECO:0000256" key="1">
    <source>
        <dbReference type="SAM" id="MobiDB-lite"/>
    </source>
</evidence>
<gene>
    <name evidence="2" type="ORF">PSS4_v1_50017</name>
</gene>
<protein>
    <submittedName>
        <fullName evidence="2">Uncharacterized protein</fullName>
    </submittedName>
</protein>
<dbReference type="EMBL" id="LN899821">
    <property type="protein sequence ID" value="CUV16232.1"/>
    <property type="molecule type" value="Genomic_DNA"/>
</dbReference>
<feature type="region of interest" description="Disordered" evidence="1">
    <location>
        <begin position="26"/>
        <end position="58"/>
    </location>
</feature>
<accession>A0A0S4U1Y1</accession>
<name>A0A0S4U1Y1_RALSL</name>
<evidence type="ECO:0000313" key="2">
    <source>
        <dbReference type="EMBL" id="CUV16232.1"/>
    </source>
</evidence>
<proteinExistence type="predicted"/>